<feature type="transmembrane region" description="Helical" evidence="6">
    <location>
        <begin position="71"/>
        <end position="92"/>
    </location>
</feature>
<feature type="transmembrane region" description="Helical" evidence="6">
    <location>
        <begin position="150"/>
        <end position="170"/>
    </location>
</feature>
<evidence type="ECO:0000256" key="2">
    <source>
        <dbReference type="ARBA" id="ARBA00022475"/>
    </source>
</evidence>
<dbReference type="AlphaFoldDB" id="A0A2S7IL25"/>
<keyword evidence="2" id="KW-1003">Cell membrane</keyword>
<evidence type="ECO:0000256" key="1">
    <source>
        <dbReference type="ARBA" id="ARBA00004651"/>
    </source>
</evidence>
<keyword evidence="4 6" id="KW-1133">Transmembrane helix</keyword>
<keyword evidence="5 6" id="KW-0472">Membrane</keyword>
<keyword evidence="3 6" id="KW-0812">Transmembrane</keyword>
<evidence type="ECO:0000313" key="8">
    <source>
        <dbReference type="Proteomes" id="UP000239590"/>
    </source>
</evidence>
<dbReference type="GO" id="GO:0005886">
    <property type="term" value="C:plasma membrane"/>
    <property type="evidence" value="ECO:0007669"/>
    <property type="project" value="UniProtKB-SubCell"/>
</dbReference>
<dbReference type="GO" id="GO:0015171">
    <property type="term" value="F:amino acid transmembrane transporter activity"/>
    <property type="evidence" value="ECO:0007669"/>
    <property type="project" value="TreeGrafter"/>
</dbReference>
<dbReference type="OrthoDB" id="792366at2"/>
<dbReference type="Proteomes" id="UP000239590">
    <property type="component" value="Unassembled WGS sequence"/>
</dbReference>
<sequence length="209" mass="23866">MKTACIFLVTFAISFLGSVHPGPVNLSVIQAVLRKNFYAALWIGLGGAVVEIPYGYLALQGVQFVERYPSWLKSLQLLVIPVLFLLGIAALLRKPNTQQELPQSGTPRWAFAKGLFLSFLNGQLPLYWFAILLNYQAYYWLKVQSGWHELGFVMGASLGAFALQFSYAKLALRYENQLLKHIKIEWMERIIGLLFIAVGLWQTFLYWWN</sequence>
<comment type="subcellular location">
    <subcellularLocation>
        <location evidence="1">Cell membrane</location>
        <topology evidence="1">Multi-pass membrane protein</topology>
    </subcellularLocation>
</comment>
<dbReference type="EMBL" id="PTRA01000001">
    <property type="protein sequence ID" value="PQA58453.1"/>
    <property type="molecule type" value="Genomic_DNA"/>
</dbReference>
<protein>
    <recommendedName>
        <fullName evidence="9">Lysine transporter LysE</fullName>
    </recommendedName>
</protein>
<evidence type="ECO:0008006" key="9">
    <source>
        <dbReference type="Google" id="ProtNLM"/>
    </source>
</evidence>
<feature type="transmembrane region" description="Helical" evidence="6">
    <location>
        <begin position="190"/>
        <end position="208"/>
    </location>
</feature>
<evidence type="ECO:0000256" key="4">
    <source>
        <dbReference type="ARBA" id="ARBA00022989"/>
    </source>
</evidence>
<evidence type="ECO:0000256" key="5">
    <source>
        <dbReference type="ARBA" id="ARBA00023136"/>
    </source>
</evidence>
<dbReference type="Pfam" id="PF01810">
    <property type="entry name" value="LysE"/>
    <property type="match status" value="1"/>
</dbReference>
<reference evidence="8" key="1">
    <citation type="submission" date="2018-02" db="EMBL/GenBank/DDBJ databases">
        <title>Genome sequencing of Solimonas sp. HR-BB.</title>
        <authorList>
            <person name="Lee Y."/>
            <person name="Jeon C.O."/>
        </authorList>
    </citation>
    <scope>NUCLEOTIDE SEQUENCE [LARGE SCALE GENOMIC DNA]</scope>
    <source>
        <strain evidence="8">HR-U</strain>
    </source>
</reference>
<comment type="caution">
    <text evidence="7">The sequence shown here is derived from an EMBL/GenBank/DDBJ whole genome shotgun (WGS) entry which is preliminary data.</text>
</comment>
<organism evidence="7 8">
    <name type="scientific">Siphonobacter curvatus</name>
    <dbReference type="NCBI Taxonomy" id="2094562"/>
    <lineage>
        <taxon>Bacteria</taxon>
        <taxon>Pseudomonadati</taxon>
        <taxon>Bacteroidota</taxon>
        <taxon>Cytophagia</taxon>
        <taxon>Cytophagales</taxon>
        <taxon>Cytophagaceae</taxon>
        <taxon>Siphonobacter</taxon>
    </lineage>
</organism>
<accession>A0A2S7IL25</accession>
<name>A0A2S7IL25_9BACT</name>
<feature type="transmembrane region" description="Helical" evidence="6">
    <location>
        <begin position="37"/>
        <end position="59"/>
    </location>
</feature>
<evidence type="ECO:0000256" key="3">
    <source>
        <dbReference type="ARBA" id="ARBA00022692"/>
    </source>
</evidence>
<gene>
    <name evidence="7" type="ORF">C5O19_01910</name>
</gene>
<dbReference type="PANTHER" id="PTHR30086">
    <property type="entry name" value="ARGININE EXPORTER PROTEIN ARGO"/>
    <property type="match status" value="1"/>
</dbReference>
<keyword evidence="8" id="KW-1185">Reference proteome</keyword>
<dbReference type="InterPro" id="IPR001123">
    <property type="entry name" value="LeuE-type"/>
</dbReference>
<evidence type="ECO:0000313" key="7">
    <source>
        <dbReference type="EMBL" id="PQA58453.1"/>
    </source>
</evidence>
<dbReference type="PANTHER" id="PTHR30086:SF20">
    <property type="entry name" value="ARGININE EXPORTER PROTEIN ARGO-RELATED"/>
    <property type="match status" value="1"/>
</dbReference>
<proteinExistence type="predicted"/>
<evidence type="ECO:0000256" key="6">
    <source>
        <dbReference type="SAM" id="Phobius"/>
    </source>
</evidence>